<keyword evidence="1" id="KW-0472">Membrane</keyword>
<keyword evidence="1" id="KW-0812">Transmembrane</keyword>
<evidence type="ECO:0000256" key="1">
    <source>
        <dbReference type="SAM" id="Phobius"/>
    </source>
</evidence>
<feature type="transmembrane region" description="Helical" evidence="1">
    <location>
        <begin position="68"/>
        <end position="87"/>
    </location>
</feature>
<gene>
    <name evidence="2" type="ORF">BFP71_04585</name>
</gene>
<accession>A0A1E5T6L0</accession>
<evidence type="ECO:0008006" key="4">
    <source>
        <dbReference type="Google" id="ProtNLM"/>
    </source>
</evidence>
<feature type="transmembrane region" description="Helical" evidence="1">
    <location>
        <begin position="12"/>
        <end position="31"/>
    </location>
</feature>
<feature type="transmembrane region" description="Helical" evidence="1">
    <location>
        <begin position="99"/>
        <end position="121"/>
    </location>
</feature>
<proteinExistence type="predicted"/>
<dbReference type="AlphaFoldDB" id="A0A1E5T6L0"/>
<comment type="caution">
    <text evidence="2">The sequence shown here is derived from an EMBL/GenBank/DDBJ whole genome shotgun (WGS) entry which is preliminary data.</text>
</comment>
<keyword evidence="1" id="KW-1133">Transmembrane helix</keyword>
<dbReference type="Proteomes" id="UP000095552">
    <property type="component" value="Unassembled WGS sequence"/>
</dbReference>
<dbReference type="RefSeq" id="WP_069834249.1">
    <property type="nucleotide sequence ID" value="NZ_MDGQ01000003.1"/>
</dbReference>
<feature type="transmembrane region" description="Helical" evidence="1">
    <location>
        <begin position="160"/>
        <end position="183"/>
    </location>
</feature>
<feature type="transmembrane region" description="Helical" evidence="1">
    <location>
        <begin position="43"/>
        <end position="62"/>
    </location>
</feature>
<dbReference type="OrthoDB" id="5984490at2"/>
<evidence type="ECO:0000313" key="2">
    <source>
        <dbReference type="EMBL" id="OEK06937.1"/>
    </source>
</evidence>
<sequence>MELLEKILITSHVVTAIISLLTGLSAAFFGKKGGKLHRQVGKVYFWCMFWVFISAMLIISLIRFNSFLMVIAVFSFYMAFSGYRVITIKRTKKAAPIDWIAAVVTMGFGIVMIGMGVNYLIKSEFSSILGYLCLFFGYFTTQTGRLSYKGFKNLANAEKMWWFFAHMNAMAGSLIASITAFLVQNGEIFKIPSEMSWVLWVLPALVGSPIISYWSRKYKAQFKSQSV</sequence>
<feature type="transmembrane region" description="Helical" evidence="1">
    <location>
        <begin position="195"/>
        <end position="214"/>
    </location>
</feature>
<protein>
    <recommendedName>
        <fullName evidence="4">DUF2306 domain-containing protein</fullName>
    </recommendedName>
</protein>
<keyword evidence="3" id="KW-1185">Reference proteome</keyword>
<dbReference type="STRING" id="1563681.BFP71_04585"/>
<feature type="transmembrane region" description="Helical" evidence="1">
    <location>
        <begin position="127"/>
        <end position="148"/>
    </location>
</feature>
<organism evidence="2 3">
    <name type="scientific">Roseivirga misakiensis</name>
    <dbReference type="NCBI Taxonomy" id="1563681"/>
    <lineage>
        <taxon>Bacteria</taxon>
        <taxon>Pseudomonadati</taxon>
        <taxon>Bacteroidota</taxon>
        <taxon>Cytophagia</taxon>
        <taxon>Cytophagales</taxon>
        <taxon>Roseivirgaceae</taxon>
        <taxon>Roseivirga</taxon>
    </lineage>
</organism>
<dbReference type="EMBL" id="MDGQ01000003">
    <property type="protein sequence ID" value="OEK06937.1"/>
    <property type="molecule type" value="Genomic_DNA"/>
</dbReference>
<evidence type="ECO:0000313" key="3">
    <source>
        <dbReference type="Proteomes" id="UP000095552"/>
    </source>
</evidence>
<name>A0A1E5T6L0_9BACT</name>
<reference evidence="2 3" key="1">
    <citation type="submission" date="2016-08" db="EMBL/GenBank/DDBJ databases">
        <title>Draft genome of Fabibacter sp. strain SK-8.</title>
        <authorList>
            <person name="Wong S.-K."/>
            <person name="Hamasaki K."/>
            <person name="Yoshizawa S."/>
        </authorList>
    </citation>
    <scope>NUCLEOTIDE SEQUENCE [LARGE SCALE GENOMIC DNA]</scope>
    <source>
        <strain evidence="2 3">SK-8</strain>
    </source>
</reference>